<dbReference type="OrthoDB" id="5379188at2"/>
<sequence>MSGPSEKTVRRLFALSGNACAFPDCPSPIVETEGTITGEICHVRAQSKGGPRYRASQTEQERHAFENLILLCRRHHKIIDTEPDIYSVEVLEEMKAVQETRFGRPEQASDAIFAKLLLNAKRVVEITNNSGNIVVDSPGAIVGRTINVSTYRKAVHVHPAAGTIGADQNASRYIQHLISRYNEFASKEPTRASKFSYGAISKNIEHKFGAQWKLLPMSAFADLCTYLQTRIDKTRFAKLNKSNGHSSYSSFTKYTQEMQSRMER</sequence>
<keyword evidence="1" id="KW-0255">Endonuclease</keyword>
<comment type="caution">
    <text evidence="1">The sequence shown here is derived from an EMBL/GenBank/DDBJ whole genome shotgun (WGS) entry which is preliminary data.</text>
</comment>
<dbReference type="CDD" id="cd00085">
    <property type="entry name" value="HNHc"/>
    <property type="match status" value="1"/>
</dbReference>
<dbReference type="RefSeq" id="WP_136904968.1">
    <property type="nucleotide sequence ID" value="NZ_SWJZ01000011.1"/>
</dbReference>
<evidence type="ECO:0000313" key="2">
    <source>
        <dbReference type="Proteomes" id="UP000310597"/>
    </source>
</evidence>
<dbReference type="Proteomes" id="UP000310597">
    <property type="component" value="Unassembled WGS sequence"/>
</dbReference>
<proteinExistence type="predicted"/>
<dbReference type="AlphaFoldDB" id="A0A4U1K2B4"/>
<organism evidence="1 2">
    <name type="scientific">Rhodobacter capsulatus</name>
    <name type="common">Rhodopseudomonas capsulata</name>
    <dbReference type="NCBI Taxonomy" id="1061"/>
    <lineage>
        <taxon>Bacteria</taxon>
        <taxon>Pseudomonadati</taxon>
        <taxon>Pseudomonadota</taxon>
        <taxon>Alphaproteobacteria</taxon>
        <taxon>Rhodobacterales</taxon>
        <taxon>Rhodobacter group</taxon>
        <taxon>Rhodobacter</taxon>
    </lineage>
</organism>
<reference evidence="1 2" key="1">
    <citation type="submission" date="2019-04" db="EMBL/GenBank/DDBJ databases">
        <title>Draft Whole-Genome sequence of the purple photosynthetic bacterium Rhodobacter capsulatus SP108 with an indigenous class A beta-lactamase.</title>
        <authorList>
            <person name="Robertson S."/>
            <person name="Meyer T.E."/>
            <person name="Kyndt J.A."/>
        </authorList>
    </citation>
    <scope>NUCLEOTIDE SEQUENCE [LARGE SCALE GENOMIC DNA]</scope>
    <source>
        <strain evidence="1 2">SP108</strain>
    </source>
</reference>
<gene>
    <name evidence="1" type="ORF">FBT96_03480</name>
</gene>
<protein>
    <submittedName>
        <fullName evidence="1">HNH endonuclease</fullName>
    </submittedName>
</protein>
<dbReference type="GO" id="GO:0004519">
    <property type="term" value="F:endonuclease activity"/>
    <property type="evidence" value="ECO:0007669"/>
    <property type="project" value="UniProtKB-KW"/>
</dbReference>
<name>A0A4U1K2B4_RHOCA</name>
<dbReference type="InterPro" id="IPR003615">
    <property type="entry name" value="HNH_nuc"/>
</dbReference>
<evidence type="ECO:0000313" key="1">
    <source>
        <dbReference type="EMBL" id="TKD25175.1"/>
    </source>
</evidence>
<accession>A0A4U1K2B4</accession>
<keyword evidence="1" id="KW-0540">Nuclease</keyword>
<keyword evidence="1" id="KW-0378">Hydrolase</keyword>
<dbReference type="EMBL" id="SWJZ01000011">
    <property type="protein sequence ID" value="TKD25175.1"/>
    <property type="molecule type" value="Genomic_DNA"/>
</dbReference>